<feature type="region of interest" description="Disordered" evidence="1">
    <location>
        <begin position="87"/>
        <end position="222"/>
    </location>
</feature>
<keyword evidence="3" id="KW-1185">Reference proteome</keyword>
<feature type="region of interest" description="Disordered" evidence="1">
    <location>
        <begin position="1047"/>
        <end position="1150"/>
    </location>
</feature>
<dbReference type="Gene3D" id="3.10.10.10">
    <property type="entry name" value="HIV Type 1 Reverse Transcriptase, subunit A, domain 1"/>
    <property type="match status" value="1"/>
</dbReference>
<proteinExistence type="predicted"/>
<feature type="compositionally biased region" description="Polar residues" evidence="1">
    <location>
        <begin position="197"/>
        <end position="209"/>
    </location>
</feature>
<dbReference type="InterPro" id="IPR051320">
    <property type="entry name" value="Viral_Replic_Matur_Polypro"/>
</dbReference>
<comment type="caution">
    <text evidence="2">The sequence shown here is derived from an EMBL/GenBank/DDBJ whole genome shotgun (WGS) entry which is preliminary data.</text>
</comment>
<feature type="region of interest" description="Disordered" evidence="1">
    <location>
        <begin position="1"/>
        <end position="55"/>
    </location>
</feature>
<feature type="region of interest" description="Disordered" evidence="1">
    <location>
        <begin position="1227"/>
        <end position="1253"/>
    </location>
</feature>
<feature type="region of interest" description="Disordered" evidence="1">
    <location>
        <begin position="608"/>
        <end position="635"/>
    </location>
</feature>
<dbReference type="PANTHER" id="PTHR33064:SF37">
    <property type="entry name" value="RIBONUCLEASE H"/>
    <property type="match status" value="1"/>
</dbReference>
<feature type="compositionally biased region" description="Basic residues" evidence="1">
    <location>
        <begin position="11"/>
        <end position="20"/>
    </location>
</feature>
<evidence type="ECO:0000313" key="2">
    <source>
        <dbReference type="EMBL" id="GMF47186.1"/>
    </source>
</evidence>
<dbReference type="Proteomes" id="UP001165121">
    <property type="component" value="Unassembled WGS sequence"/>
</dbReference>
<dbReference type="PROSITE" id="PS00141">
    <property type="entry name" value="ASP_PROTEASE"/>
    <property type="match status" value="1"/>
</dbReference>
<feature type="compositionally biased region" description="Basic and acidic residues" evidence="1">
    <location>
        <begin position="684"/>
        <end position="708"/>
    </location>
</feature>
<dbReference type="EMBL" id="BSXT01002107">
    <property type="protein sequence ID" value="GMF47186.1"/>
    <property type="molecule type" value="Genomic_DNA"/>
</dbReference>
<feature type="compositionally biased region" description="Low complexity" evidence="1">
    <location>
        <begin position="622"/>
        <end position="632"/>
    </location>
</feature>
<dbReference type="InterPro" id="IPR021109">
    <property type="entry name" value="Peptidase_aspartic_dom_sf"/>
</dbReference>
<accession>A0A9W7CX69</accession>
<evidence type="ECO:0000256" key="1">
    <source>
        <dbReference type="SAM" id="MobiDB-lite"/>
    </source>
</evidence>
<feature type="compositionally biased region" description="Polar residues" evidence="1">
    <location>
        <begin position="98"/>
        <end position="113"/>
    </location>
</feature>
<gene>
    <name evidence="2" type="ORF">Pfra01_001769900</name>
</gene>
<dbReference type="SUPFAM" id="SSF50630">
    <property type="entry name" value="Acid proteases"/>
    <property type="match status" value="1"/>
</dbReference>
<dbReference type="SUPFAM" id="SSF56672">
    <property type="entry name" value="DNA/RNA polymerases"/>
    <property type="match status" value="1"/>
</dbReference>
<feature type="compositionally biased region" description="Basic and acidic residues" evidence="1">
    <location>
        <begin position="114"/>
        <end position="123"/>
    </location>
</feature>
<protein>
    <submittedName>
        <fullName evidence="2">Unnamed protein product</fullName>
    </submittedName>
</protein>
<feature type="region of interest" description="Disordered" evidence="1">
    <location>
        <begin position="669"/>
        <end position="708"/>
    </location>
</feature>
<evidence type="ECO:0000313" key="3">
    <source>
        <dbReference type="Proteomes" id="UP001165121"/>
    </source>
</evidence>
<dbReference type="PANTHER" id="PTHR33064">
    <property type="entry name" value="POL PROTEIN"/>
    <property type="match status" value="1"/>
</dbReference>
<sequence>MEMPIVTTRAGSHRKGRHAKARDTLQGNPGPDPDPEYWIHAPPDPNLKTTGSGHYSASSVRISTYLPRSPSLAKTFILQHLDSSPATRGAGTALPTEQGDQASSELGSTTTRLNEVRSTDRQSARRTSVGGTEADPDPDLEDKPQPPPQVPLGTPVDLDPRQDPPTKQTKSGLELYGFADSMAKPERYISPSRKSTRSGGIQAKQSSTRVKMKAPDPEGEDPIQVVPSWSDVDLEYAFHQKELRDLLALDPVMRMLELKQIGDLQCPLAPPQTATGKLDAVKGLMSLLKGAGLVAGRFDANDLFDLDLNQIQSSTQGLFDKLKALKSKPRPKRQPIALMDPTTSASDTSTGRLEMYFQAAMSRFLKEQQALPSPPTPTGIQHPGSQDVEMLSTGLPDPDPHWEYDPDDIDLSTSDGAAMATMTTGSTGSTMIQRVRISAISDLKEFSGKDQDEDRARAWLGKVKSAFIRDQASDGEKCLTFADLLSGAARNWYRQLPRSTRNKWTDLFRRFQIQYCGFGVSVARQYYHARKRSDESALEYLHRLNVTGLRARLKIKDGIPKEKREHVDHFIETLGDQGLADRLTLLRLPDVDELEEVLRALNRAKNRQKKSVFGSNKYRQKAPATPAPAAAAKHVRAIQIQAPDSGSDDSGSQRSDSDCDELYTAANQDNAQSAGEEPNGLDRSQPDRPQHDRATHDHRSKIQNDGSDRSRCTYGIYAFVHKPAVDPGNKQQDLHGNTFDLCGKRTPVVSSVCQANDYSRSSEALVMDLDPECRRGSLAPAAFEAYYSVDALDLLPGESRGYWKQHSPGKWFRQAKIHGKINNEKAILLLDTGAEVSIVDTAFARKVGWYIDRSQSQECVDLSGQEAILGMDFMVPAGIRLDLADGSLCLPDEIGIQLSDLRQLYNDKAQLVKLDQHLQLGVGESAELPVRLRRSGHDKLWVTRGDLWVPTVVNGPGKITYLQITNVGEKKLVLCRDERIGMWLAGDRIPRLQGFVSVGSRRYMEWQNLALQATTDAGSAMAEPIGTLPESMVERPKYQTPRAILRRLDPACIPPTEVGPSGSGGRQDKSSLDPTGQPNAKDTVRPAGVTHLQVTPAQVSEARRQLPVQRSGPDPDDMVTGERSLDPDPGDDQLKGDDNQIPDPATGDSLALLNSTADLGLSSDTQDPERTRDPAVGEETVLAVGASSGNHSETGGGPANPTAVGGKKTPDPADLQVLVDGQKNQVVGSHGERNQIPDPTDNLDPGPDDSTADEQVCYHESWDLHAEDVAAEMAVLPEVTSTTEEVTIEDIQVRDPDTNTPEEIERLRRRIWRRRHLLIGKALPPAARGVVCDIDVGNAKSIAQRVRKVAPQFREKLSDLIKGLLGAKIISVATSPWASPIVVIIKKNGVDIRLCIDYRLVNSLTRLMIYPMPLINDLLEDLDKVLCIYYSLWIV</sequence>
<dbReference type="GO" id="GO:0006508">
    <property type="term" value="P:proteolysis"/>
    <property type="evidence" value="ECO:0007669"/>
    <property type="project" value="InterPro"/>
</dbReference>
<reference evidence="2" key="1">
    <citation type="submission" date="2023-04" db="EMBL/GenBank/DDBJ databases">
        <title>Phytophthora fragariaefolia NBRC 109709.</title>
        <authorList>
            <person name="Ichikawa N."/>
            <person name="Sato H."/>
            <person name="Tonouchi N."/>
        </authorList>
    </citation>
    <scope>NUCLEOTIDE SEQUENCE</scope>
    <source>
        <strain evidence="2">NBRC 109709</strain>
    </source>
</reference>
<organism evidence="2 3">
    <name type="scientific">Phytophthora fragariaefolia</name>
    <dbReference type="NCBI Taxonomy" id="1490495"/>
    <lineage>
        <taxon>Eukaryota</taxon>
        <taxon>Sar</taxon>
        <taxon>Stramenopiles</taxon>
        <taxon>Oomycota</taxon>
        <taxon>Peronosporomycetes</taxon>
        <taxon>Peronosporales</taxon>
        <taxon>Peronosporaceae</taxon>
        <taxon>Phytophthora</taxon>
    </lineage>
</organism>
<dbReference type="InterPro" id="IPR043502">
    <property type="entry name" value="DNA/RNA_pol_sf"/>
</dbReference>
<name>A0A9W7CX69_9STRA</name>
<dbReference type="OrthoDB" id="117285at2759"/>
<feature type="region of interest" description="Disordered" evidence="1">
    <location>
        <begin position="1186"/>
        <end position="1214"/>
    </location>
</feature>
<feature type="region of interest" description="Disordered" evidence="1">
    <location>
        <begin position="369"/>
        <end position="394"/>
    </location>
</feature>
<dbReference type="InterPro" id="IPR001969">
    <property type="entry name" value="Aspartic_peptidase_AS"/>
</dbReference>
<dbReference type="GO" id="GO:0004190">
    <property type="term" value="F:aspartic-type endopeptidase activity"/>
    <property type="evidence" value="ECO:0007669"/>
    <property type="project" value="InterPro"/>
</dbReference>